<dbReference type="RefSeq" id="WP_217873639.1">
    <property type="nucleotide sequence ID" value="NZ_JAHSTU010000020.1"/>
</dbReference>
<comment type="caution">
    <text evidence="1">The sequence shown here is derived from an EMBL/GenBank/DDBJ whole genome shotgun (WGS) entry which is preliminary data.</text>
</comment>
<evidence type="ECO:0000313" key="1">
    <source>
        <dbReference type="EMBL" id="MBV4524485.1"/>
    </source>
</evidence>
<dbReference type="Proteomes" id="UP001049200">
    <property type="component" value="Unassembled WGS sequence"/>
</dbReference>
<accession>A0ABS6R080</accession>
<keyword evidence="2" id="KW-1185">Reference proteome</keyword>
<dbReference type="EMBL" id="JAHSTU010000020">
    <property type="protein sequence ID" value="MBV4524485.1"/>
    <property type="molecule type" value="Genomic_DNA"/>
</dbReference>
<protein>
    <submittedName>
        <fullName evidence="1">Uncharacterized protein</fullName>
    </submittedName>
</protein>
<organism evidence="1 2">
    <name type="scientific">Pseudomonas azerbaijanoccidentalis</name>
    <dbReference type="NCBI Taxonomy" id="2842347"/>
    <lineage>
        <taxon>Bacteria</taxon>
        <taxon>Pseudomonadati</taxon>
        <taxon>Pseudomonadota</taxon>
        <taxon>Gammaproteobacteria</taxon>
        <taxon>Pseudomonadales</taxon>
        <taxon>Pseudomonadaceae</taxon>
        <taxon>Pseudomonas</taxon>
    </lineage>
</organism>
<name>A0ABS6R080_9PSED</name>
<reference evidence="1" key="1">
    <citation type="submission" date="2021-06" db="EMBL/GenBank/DDBJ databases">
        <title>Updating the genus Pseudomonas: Description of 43 new species and partition of the Pseudomonas putida group.</title>
        <authorList>
            <person name="Girard L."/>
            <person name="Lood C."/>
            <person name="Vandamme P."/>
            <person name="Rokni-Zadeh H."/>
            <person name="Van Noort V."/>
            <person name="Hofte M."/>
            <person name="Lavigne R."/>
            <person name="De Mot R."/>
        </authorList>
    </citation>
    <scope>NUCLEOTIDE SEQUENCE</scope>
    <source>
        <strain evidence="1">SWRI74</strain>
    </source>
</reference>
<proteinExistence type="predicted"/>
<evidence type="ECO:0000313" key="2">
    <source>
        <dbReference type="Proteomes" id="UP001049200"/>
    </source>
</evidence>
<sequence length="142" mass="15744">MSDVTDFTVVDGLGNYNREANPQGLSVWELLPKEVSWSFLGRSYKIESPDKLIPQLLIDGIGIAVVVSPFNAEKNKALVVKPDGEVMWDVSARANALTKGGVFSDVYYVSGRLCFFVNINNQDFRFSFDVVSGEIGRLILSY</sequence>
<gene>
    <name evidence="1" type="ORF">KVG88_30915</name>
</gene>